<dbReference type="InterPro" id="IPR015947">
    <property type="entry name" value="PUA-like_sf"/>
</dbReference>
<evidence type="ECO:0000313" key="4">
    <source>
        <dbReference type="Proteomes" id="UP000284706"/>
    </source>
</evidence>
<dbReference type="AlphaFoldDB" id="A0A409W3K4"/>
<dbReference type="STRING" id="231916.A0A409W3K4"/>
<name>A0A409W3K4_9AGAR</name>
<sequence>MATSKLPLLALPHPLILLPASRFTMPVTKEIGETLLALIEESDTLPIVAAVPLTSPSPPTTSDAPAPLGEWGTAARVLRLVKPPARNPRQPYLVSLHGLTRVRLIHMSTHKHKLTLDDLLRLPTHDVEYPPPEKVPSPEAVDKFKQSALRLLDRLAKDSPQQSRKEGYIKIAGMLDDIADARTPWMADVLVGSVNGEYGDKLAILGTPDAEARLLLATEIFIKLASISEVSKKIASAVDESLSKQQKEFFLRQQLAAIQRELQALQRSSSSSSPPNGPLSGDGAGLGGVGGGANGGGGLSELDDDEQHEADDMAELKRRIEAMEPGSEERKMGVREWRRLRRIPAGSVENGVIRSYVSVAFSFPNLFLRC</sequence>
<proteinExistence type="predicted"/>
<evidence type="ECO:0000313" key="3">
    <source>
        <dbReference type="EMBL" id="PPQ73062.1"/>
    </source>
</evidence>
<dbReference type="InterPro" id="IPR003111">
    <property type="entry name" value="Lon_prtase_N"/>
</dbReference>
<feature type="domain" description="Lon N-terminal" evidence="2">
    <location>
        <begin position="6"/>
        <end position="225"/>
    </location>
</feature>
<dbReference type="SUPFAM" id="SSF88697">
    <property type="entry name" value="PUA domain-like"/>
    <property type="match status" value="1"/>
</dbReference>
<comment type="caution">
    <text evidence="3">The sequence shown here is derived from an EMBL/GenBank/DDBJ whole genome shotgun (WGS) entry which is preliminary data.</text>
</comment>
<dbReference type="OrthoDB" id="2411602at2759"/>
<dbReference type="GO" id="GO:0030163">
    <property type="term" value="P:protein catabolic process"/>
    <property type="evidence" value="ECO:0007669"/>
    <property type="project" value="InterPro"/>
</dbReference>
<dbReference type="InParanoid" id="A0A409W3K4"/>
<feature type="compositionally biased region" description="Low complexity" evidence="1">
    <location>
        <begin position="268"/>
        <end position="279"/>
    </location>
</feature>
<feature type="region of interest" description="Disordered" evidence="1">
    <location>
        <begin position="263"/>
        <end position="304"/>
    </location>
</feature>
<dbReference type="PROSITE" id="PS51787">
    <property type="entry name" value="LON_N"/>
    <property type="match status" value="1"/>
</dbReference>
<protein>
    <recommendedName>
        <fullName evidence="2">Lon N-terminal domain-containing protein</fullName>
    </recommendedName>
</protein>
<dbReference type="Gene3D" id="1.20.5.5270">
    <property type="match status" value="1"/>
</dbReference>
<dbReference type="EMBL" id="NHYE01005425">
    <property type="protein sequence ID" value="PPQ73062.1"/>
    <property type="molecule type" value="Genomic_DNA"/>
</dbReference>
<feature type="compositionally biased region" description="Gly residues" evidence="1">
    <location>
        <begin position="280"/>
        <end position="299"/>
    </location>
</feature>
<dbReference type="PANTHER" id="PTHR10046">
    <property type="entry name" value="ATP DEPENDENT LON PROTEASE FAMILY MEMBER"/>
    <property type="match status" value="1"/>
</dbReference>
<dbReference type="GO" id="GO:0004252">
    <property type="term" value="F:serine-type endopeptidase activity"/>
    <property type="evidence" value="ECO:0007669"/>
    <property type="project" value="InterPro"/>
</dbReference>
<dbReference type="InterPro" id="IPR027065">
    <property type="entry name" value="Lon_Prtase"/>
</dbReference>
<keyword evidence="4" id="KW-1185">Reference proteome</keyword>
<gene>
    <name evidence="3" type="ORF">CVT26_014654</name>
</gene>
<evidence type="ECO:0000256" key="1">
    <source>
        <dbReference type="SAM" id="MobiDB-lite"/>
    </source>
</evidence>
<organism evidence="3 4">
    <name type="scientific">Gymnopilus dilepis</name>
    <dbReference type="NCBI Taxonomy" id="231916"/>
    <lineage>
        <taxon>Eukaryota</taxon>
        <taxon>Fungi</taxon>
        <taxon>Dikarya</taxon>
        <taxon>Basidiomycota</taxon>
        <taxon>Agaricomycotina</taxon>
        <taxon>Agaricomycetes</taxon>
        <taxon>Agaricomycetidae</taxon>
        <taxon>Agaricales</taxon>
        <taxon>Agaricineae</taxon>
        <taxon>Hymenogastraceae</taxon>
        <taxon>Gymnopilus</taxon>
    </lineage>
</organism>
<evidence type="ECO:0000259" key="2">
    <source>
        <dbReference type="PROSITE" id="PS51787"/>
    </source>
</evidence>
<reference evidence="3 4" key="1">
    <citation type="journal article" date="2018" name="Evol. Lett.">
        <title>Horizontal gene cluster transfer increased hallucinogenic mushroom diversity.</title>
        <authorList>
            <person name="Reynolds H.T."/>
            <person name="Vijayakumar V."/>
            <person name="Gluck-Thaler E."/>
            <person name="Korotkin H.B."/>
            <person name="Matheny P.B."/>
            <person name="Slot J.C."/>
        </authorList>
    </citation>
    <scope>NUCLEOTIDE SEQUENCE [LARGE SCALE GENOMIC DNA]</scope>
    <source>
        <strain evidence="3 4">SRW20</strain>
    </source>
</reference>
<dbReference type="Proteomes" id="UP000284706">
    <property type="component" value="Unassembled WGS sequence"/>
</dbReference>
<dbReference type="Gene3D" id="1.20.58.1480">
    <property type="match status" value="1"/>
</dbReference>
<accession>A0A409W3K4</accession>
<dbReference type="GO" id="GO:0004176">
    <property type="term" value="F:ATP-dependent peptidase activity"/>
    <property type="evidence" value="ECO:0007669"/>
    <property type="project" value="InterPro"/>
</dbReference>
<dbReference type="Pfam" id="PF02190">
    <property type="entry name" value="LON_substr_bdg"/>
    <property type="match status" value="1"/>
</dbReference>
<dbReference type="GO" id="GO:0005524">
    <property type="term" value="F:ATP binding"/>
    <property type="evidence" value="ECO:0007669"/>
    <property type="project" value="InterPro"/>
</dbReference>